<name>A0A5N0EKM1_9NOCA</name>
<proteinExistence type="predicted"/>
<dbReference type="Pfam" id="PF10824">
    <property type="entry name" value="T7SS_ESX_EspC"/>
    <property type="match status" value="1"/>
</dbReference>
<comment type="caution">
    <text evidence="1">The sequence shown here is derived from an EMBL/GenBank/DDBJ whole genome shotgun (WGS) entry which is preliminary data.</text>
</comment>
<protein>
    <submittedName>
        <fullName evidence="1">ESX-1 secretion-associated protein</fullName>
    </submittedName>
</protein>
<dbReference type="AlphaFoldDB" id="A0A5N0EKM1"/>
<dbReference type="InterPro" id="IPR036689">
    <property type="entry name" value="ESAT-6-like_sf"/>
</dbReference>
<reference evidence="1 2" key="1">
    <citation type="submission" date="2019-09" db="EMBL/GenBank/DDBJ databases">
        <authorList>
            <person name="Wang X."/>
        </authorList>
    </citation>
    <scope>NUCLEOTIDE SEQUENCE [LARGE SCALE GENOMIC DNA]</scope>
    <source>
        <strain evidence="1 2">CICC 11023</strain>
    </source>
</reference>
<keyword evidence="2" id="KW-1185">Reference proteome</keyword>
<evidence type="ECO:0000313" key="2">
    <source>
        <dbReference type="Proteomes" id="UP000323876"/>
    </source>
</evidence>
<dbReference type="Gene3D" id="1.10.287.1060">
    <property type="entry name" value="ESAT-6-like"/>
    <property type="match status" value="1"/>
</dbReference>
<dbReference type="InterPro" id="IPR022536">
    <property type="entry name" value="EspC"/>
</dbReference>
<gene>
    <name evidence="1" type="ORF">F3087_00185</name>
</gene>
<dbReference type="OrthoDB" id="4565221at2"/>
<dbReference type="RefSeq" id="WP_150399721.1">
    <property type="nucleotide sequence ID" value="NZ_VXLC01000001.1"/>
</dbReference>
<dbReference type="SUPFAM" id="SSF140453">
    <property type="entry name" value="EsxAB dimer-like"/>
    <property type="match status" value="1"/>
</dbReference>
<evidence type="ECO:0000313" key="1">
    <source>
        <dbReference type="EMBL" id="KAA8889802.1"/>
    </source>
</evidence>
<sequence length="108" mass="10912">MVEQNQPASTSVQVDPGALRSFAQTLGTEAGEVTGLNAGGALSAAAGALPGTEFGTAANQANDVVNRCLQRIGGRLTTIADNLHNAAGKYELAEDDFAAKLRAIGLTA</sequence>
<dbReference type="EMBL" id="VXLC01000001">
    <property type="protein sequence ID" value="KAA8889802.1"/>
    <property type="molecule type" value="Genomic_DNA"/>
</dbReference>
<dbReference type="GO" id="GO:0009306">
    <property type="term" value="P:protein secretion"/>
    <property type="evidence" value="ECO:0007669"/>
    <property type="project" value="InterPro"/>
</dbReference>
<dbReference type="Proteomes" id="UP000323876">
    <property type="component" value="Unassembled WGS sequence"/>
</dbReference>
<accession>A0A5N0EKM1</accession>
<organism evidence="1 2">
    <name type="scientific">Nocardia colli</name>
    <dbReference type="NCBI Taxonomy" id="2545717"/>
    <lineage>
        <taxon>Bacteria</taxon>
        <taxon>Bacillati</taxon>
        <taxon>Actinomycetota</taxon>
        <taxon>Actinomycetes</taxon>
        <taxon>Mycobacteriales</taxon>
        <taxon>Nocardiaceae</taxon>
        <taxon>Nocardia</taxon>
    </lineage>
</organism>